<sequence length="81" mass="9884">MMPRGGVDLKMKMFKSLKRTQRLKRIKKLGRRPKRLLWLKRGFLSRHEKKSGWNKVEISFGREFWNISVKPWEVVRELVMD</sequence>
<protein>
    <submittedName>
        <fullName evidence="1">Uncharacterized protein</fullName>
    </submittedName>
</protein>
<accession>A0A2U1MZC5</accession>
<evidence type="ECO:0000313" key="2">
    <source>
        <dbReference type="Proteomes" id="UP000245207"/>
    </source>
</evidence>
<comment type="caution">
    <text evidence="1">The sequence shown here is derived from an EMBL/GenBank/DDBJ whole genome shotgun (WGS) entry which is preliminary data.</text>
</comment>
<evidence type="ECO:0000313" key="1">
    <source>
        <dbReference type="EMBL" id="PWA66544.1"/>
    </source>
</evidence>
<dbReference type="Proteomes" id="UP000245207">
    <property type="component" value="Unassembled WGS sequence"/>
</dbReference>
<reference evidence="1 2" key="1">
    <citation type="journal article" date="2018" name="Mol. Plant">
        <title>The genome of Artemisia annua provides insight into the evolution of Asteraceae family and artemisinin biosynthesis.</title>
        <authorList>
            <person name="Shen Q."/>
            <person name="Zhang L."/>
            <person name="Liao Z."/>
            <person name="Wang S."/>
            <person name="Yan T."/>
            <person name="Shi P."/>
            <person name="Liu M."/>
            <person name="Fu X."/>
            <person name="Pan Q."/>
            <person name="Wang Y."/>
            <person name="Lv Z."/>
            <person name="Lu X."/>
            <person name="Zhang F."/>
            <person name="Jiang W."/>
            <person name="Ma Y."/>
            <person name="Chen M."/>
            <person name="Hao X."/>
            <person name="Li L."/>
            <person name="Tang Y."/>
            <person name="Lv G."/>
            <person name="Zhou Y."/>
            <person name="Sun X."/>
            <person name="Brodelius P.E."/>
            <person name="Rose J.K.C."/>
            <person name="Tang K."/>
        </authorList>
    </citation>
    <scope>NUCLEOTIDE SEQUENCE [LARGE SCALE GENOMIC DNA]</scope>
    <source>
        <strain evidence="2">cv. Huhao1</strain>
        <tissue evidence="1">Leaf</tissue>
    </source>
</reference>
<organism evidence="1 2">
    <name type="scientific">Artemisia annua</name>
    <name type="common">Sweet wormwood</name>
    <dbReference type="NCBI Taxonomy" id="35608"/>
    <lineage>
        <taxon>Eukaryota</taxon>
        <taxon>Viridiplantae</taxon>
        <taxon>Streptophyta</taxon>
        <taxon>Embryophyta</taxon>
        <taxon>Tracheophyta</taxon>
        <taxon>Spermatophyta</taxon>
        <taxon>Magnoliopsida</taxon>
        <taxon>eudicotyledons</taxon>
        <taxon>Gunneridae</taxon>
        <taxon>Pentapetalae</taxon>
        <taxon>asterids</taxon>
        <taxon>campanulids</taxon>
        <taxon>Asterales</taxon>
        <taxon>Asteraceae</taxon>
        <taxon>Asteroideae</taxon>
        <taxon>Anthemideae</taxon>
        <taxon>Artemisiinae</taxon>
        <taxon>Artemisia</taxon>
    </lineage>
</organism>
<proteinExistence type="predicted"/>
<keyword evidence="2" id="KW-1185">Reference proteome</keyword>
<name>A0A2U1MZC5_ARTAN</name>
<dbReference type="AlphaFoldDB" id="A0A2U1MZC5"/>
<gene>
    <name evidence="1" type="ORF">CTI12_AA310630</name>
</gene>
<dbReference type="EMBL" id="PKPP01004007">
    <property type="protein sequence ID" value="PWA66544.1"/>
    <property type="molecule type" value="Genomic_DNA"/>
</dbReference>